<keyword evidence="3" id="KW-1185">Reference proteome</keyword>
<dbReference type="PATRIC" id="fig|1094556.3.peg.82"/>
<keyword evidence="1" id="KW-1133">Transmembrane helix</keyword>
<evidence type="ECO:0000313" key="3">
    <source>
        <dbReference type="Proteomes" id="UP000001077"/>
    </source>
</evidence>
<proteinExistence type="predicted"/>
<comment type="caution">
    <text evidence="2">The sequence shown here is derived from an EMBL/GenBank/DDBJ whole genome shotgun (WGS) entry which is preliminary data.</text>
</comment>
<evidence type="ECO:0000313" key="2">
    <source>
        <dbReference type="EMBL" id="EJF87852.1"/>
    </source>
</evidence>
<protein>
    <submittedName>
        <fullName evidence="2">Uncharacterized protein</fullName>
    </submittedName>
</protein>
<gene>
    <name evidence="2" type="ORF">MCY_00055</name>
</gene>
<name>J1JSK5_9HYPH</name>
<dbReference type="HOGENOM" id="CLU_2663630_0_0_5"/>
<keyword evidence="1" id="KW-0472">Membrane</keyword>
<dbReference type="EMBL" id="AILY01000003">
    <property type="protein sequence ID" value="EJF87852.1"/>
    <property type="molecule type" value="Genomic_DNA"/>
</dbReference>
<keyword evidence="1" id="KW-0812">Transmembrane</keyword>
<reference evidence="2 3" key="1">
    <citation type="submission" date="2012-03" db="EMBL/GenBank/DDBJ databases">
        <title>The Genome Sequence of Bartonella rattimassiliensis 15908.</title>
        <authorList>
            <consortium name="The Broad Institute Genome Sequencing Platform"/>
            <consortium name="The Broad Institute Genome Sequencing Center for Infectious Disease"/>
            <person name="Feldgarden M."/>
            <person name="Kirby J."/>
            <person name="Kosoy M."/>
            <person name="Birtles R."/>
            <person name="Probert W.S."/>
            <person name="Chiaraviglio L."/>
            <person name="Young S.K."/>
            <person name="Zeng Q."/>
            <person name="Gargeya S."/>
            <person name="Fitzgerald M."/>
            <person name="Haas B."/>
            <person name="Abouelleil A."/>
            <person name="Alvarado L."/>
            <person name="Arachchi H.M."/>
            <person name="Berlin A."/>
            <person name="Chapman S.B."/>
            <person name="Gearin G."/>
            <person name="Goldberg J."/>
            <person name="Griggs A."/>
            <person name="Gujja S."/>
            <person name="Hansen M."/>
            <person name="Heiman D."/>
            <person name="Howarth C."/>
            <person name="Larimer J."/>
            <person name="Lui A."/>
            <person name="MacDonald P.J.P."/>
            <person name="McCowen C."/>
            <person name="Montmayeur A."/>
            <person name="Murphy C."/>
            <person name="Neiman D."/>
            <person name="Pearson M."/>
            <person name="Priest M."/>
            <person name="Roberts A."/>
            <person name="Saif S."/>
            <person name="Shea T."/>
            <person name="Sisk P."/>
            <person name="Stolte C."/>
            <person name="Sykes S."/>
            <person name="Wortman J."/>
            <person name="Nusbaum C."/>
            <person name="Birren B."/>
        </authorList>
    </citation>
    <scope>NUCLEOTIDE SEQUENCE [LARGE SCALE GENOMIC DNA]</scope>
    <source>
        <strain evidence="2 3">15908</strain>
    </source>
</reference>
<accession>J1JSK5</accession>
<organism evidence="2 3">
    <name type="scientific">Bartonella rattimassiliensis 15908</name>
    <dbReference type="NCBI Taxonomy" id="1094556"/>
    <lineage>
        <taxon>Bacteria</taxon>
        <taxon>Pseudomonadati</taxon>
        <taxon>Pseudomonadota</taxon>
        <taxon>Alphaproteobacteria</taxon>
        <taxon>Hyphomicrobiales</taxon>
        <taxon>Bartonellaceae</taxon>
        <taxon>Bartonella</taxon>
    </lineage>
</organism>
<sequence length="75" mass="8700">MFDCLLGVVRSDVLWGLFLIGTVFVALLDLPLVLPMWVQSGGKVALWSRTWDVLRHCYYMYEYNRDILNGVRVCC</sequence>
<dbReference type="Proteomes" id="UP000001077">
    <property type="component" value="Unassembled WGS sequence"/>
</dbReference>
<dbReference type="AlphaFoldDB" id="J1JSK5"/>
<evidence type="ECO:0000256" key="1">
    <source>
        <dbReference type="SAM" id="Phobius"/>
    </source>
</evidence>
<feature type="transmembrane region" description="Helical" evidence="1">
    <location>
        <begin position="13"/>
        <end position="34"/>
    </location>
</feature>